<gene>
    <name evidence="2" type="ORF">RHSIM_Rhsim09G0063000</name>
</gene>
<evidence type="ECO:0000313" key="3">
    <source>
        <dbReference type="Proteomes" id="UP000626092"/>
    </source>
</evidence>
<organism evidence="2 3">
    <name type="scientific">Rhododendron simsii</name>
    <name type="common">Sims's rhododendron</name>
    <dbReference type="NCBI Taxonomy" id="118357"/>
    <lineage>
        <taxon>Eukaryota</taxon>
        <taxon>Viridiplantae</taxon>
        <taxon>Streptophyta</taxon>
        <taxon>Embryophyta</taxon>
        <taxon>Tracheophyta</taxon>
        <taxon>Spermatophyta</taxon>
        <taxon>Magnoliopsida</taxon>
        <taxon>eudicotyledons</taxon>
        <taxon>Gunneridae</taxon>
        <taxon>Pentapetalae</taxon>
        <taxon>asterids</taxon>
        <taxon>Ericales</taxon>
        <taxon>Ericaceae</taxon>
        <taxon>Ericoideae</taxon>
        <taxon>Rhodoreae</taxon>
        <taxon>Rhododendron</taxon>
    </lineage>
</organism>
<protein>
    <submittedName>
        <fullName evidence="2">Uncharacterized protein</fullName>
    </submittedName>
</protein>
<feature type="region of interest" description="Disordered" evidence="1">
    <location>
        <begin position="24"/>
        <end position="94"/>
    </location>
</feature>
<comment type="caution">
    <text evidence="2">The sequence shown here is derived from an EMBL/GenBank/DDBJ whole genome shotgun (WGS) entry which is preliminary data.</text>
</comment>
<sequence length="94" mass="9908">MPIFTATFGSAFLSHLFAGNNHHSSSFSGTALTNHPPCFNSPPIRRRRYSSSSPRISKVSVSGDAKTQGVEQAAVVTPDTSVSPESVITQKGAC</sequence>
<name>A0A834GFA0_RHOSS</name>
<feature type="compositionally biased region" description="Low complexity" evidence="1">
    <location>
        <begin position="50"/>
        <end position="62"/>
    </location>
</feature>
<proteinExistence type="predicted"/>
<dbReference type="EMBL" id="WJXA01000009">
    <property type="protein sequence ID" value="KAF7132500.1"/>
    <property type="molecule type" value="Genomic_DNA"/>
</dbReference>
<evidence type="ECO:0000256" key="1">
    <source>
        <dbReference type="SAM" id="MobiDB-lite"/>
    </source>
</evidence>
<accession>A0A834GFA0</accession>
<evidence type="ECO:0000313" key="2">
    <source>
        <dbReference type="EMBL" id="KAF7132500.1"/>
    </source>
</evidence>
<dbReference type="AlphaFoldDB" id="A0A834GFA0"/>
<keyword evidence="3" id="KW-1185">Reference proteome</keyword>
<feature type="compositionally biased region" description="Polar residues" evidence="1">
    <location>
        <begin position="78"/>
        <end position="94"/>
    </location>
</feature>
<feature type="compositionally biased region" description="Polar residues" evidence="1">
    <location>
        <begin position="24"/>
        <end position="33"/>
    </location>
</feature>
<dbReference type="Proteomes" id="UP000626092">
    <property type="component" value="Unassembled WGS sequence"/>
</dbReference>
<reference evidence="2" key="1">
    <citation type="submission" date="2019-11" db="EMBL/GenBank/DDBJ databases">
        <authorList>
            <person name="Liu Y."/>
            <person name="Hou J."/>
            <person name="Li T.-Q."/>
            <person name="Guan C.-H."/>
            <person name="Wu X."/>
            <person name="Wu H.-Z."/>
            <person name="Ling F."/>
            <person name="Zhang R."/>
            <person name="Shi X.-G."/>
            <person name="Ren J.-P."/>
            <person name="Chen E.-F."/>
            <person name="Sun J.-M."/>
        </authorList>
    </citation>
    <scope>NUCLEOTIDE SEQUENCE</scope>
    <source>
        <strain evidence="2">Adult_tree_wgs_1</strain>
        <tissue evidence="2">Leaves</tissue>
    </source>
</reference>